<proteinExistence type="predicted"/>
<name>A0A2P2IWI7_RHIMU</name>
<accession>A0A2P2IWI7</accession>
<organism evidence="1">
    <name type="scientific">Rhizophora mucronata</name>
    <name type="common">Asiatic mangrove</name>
    <dbReference type="NCBI Taxonomy" id="61149"/>
    <lineage>
        <taxon>Eukaryota</taxon>
        <taxon>Viridiplantae</taxon>
        <taxon>Streptophyta</taxon>
        <taxon>Embryophyta</taxon>
        <taxon>Tracheophyta</taxon>
        <taxon>Spermatophyta</taxon>
        <taxon>Magnoliopsida</taxon>
        <taxon>eudicotyledons</taxon>
        <taxon>Gunneridae</taxon>
        <taxon>Pentapetalae</taxon>
        <taxon>rosids</taxon>
        <taxon>fabids</taxon>
        <taxon>Malpighiales</taxon>
        <taxon>Rhizophoraceae</taxon>
        <taxon>Rhizophora</taxon>
    </lineage>
</organism>
<reference evidence="1" key="1">
    <citation type="submission" date="2018-02" db="EMBL/GenBank/DDBJ databases">
        <title>Rhizophora mucronata_Transcriptome.</title>
        <authorList>
            <person name="Meera S.P."/>
            <person name="Sreeshan A."/>
            <person name="Augustine A."/>
        </authorList>
    </citation>
    <scope>NUCLEOTIDE SEQUENCE</scope>
    <source>
        <tissue evidence="1">Leaf</tissue>
    </source>
</reference>
<sequence>MATMWTFWEARVGAW</sequence>
<dbReference type="EMBL" id="GGEC01005100">
    <property type="protein sequence ID" value="MBW85583.1"/>
    <property type="molecule type" value="Transcribed_RNA"/>
</dbReference>
<protein>
    <submittedName>
        <fullName evidence="1">Trihelix transcription factor ASIL1</fullName>
    </submittedName>
</protein>
<evidence type="ECO:0000313" key="1">
    <source>
        <dbReference type="EMBL" id="MBW85583.1"/>
    </source>
</evidence>